<dbReference type="Proteomes" id="UP000646827">
    <property type="component" value="Unassembled WGS sequence"/>
</dbReference>
<evidence type="ECO:0000259" key="10">
    <source>
        <dbReference type="PROSITE" id="PS51285"/>
    </source>
</evidence>
<organism evidence="11 12">
    <name type="scientific">Circinella minor</name>
    <dbReference type="NCBI Taxonomy" id="1195481"/>
    <lineage>
        <taxon>Eukaryota</taxon>
        <taxon>Fungi</taxon>
        <taxon>Fungi incertae sedis</taxon>
        <taxon>Mucoromycota</taxon>
        <taxon>Mucoromycotina</taxon>
        <taxon>Mucoromycetes</taxon>
        <taxon>Mucorales</taxon>
        <taxon>Lichtheimiaceae</taxon>
        <taxon>Circinella</taxon>
    </lineage>
</organism>
<feature type="domain" description="Protein kinase" evidence="9">
    <location>
        <begin position="73"/>
        <end position="326"/>
    </location>
</feature>
<dbReference type="OrthoDB" id="63267at2759"/>
<evidence type="ECO:0000256" key="5">
    <source>
        <dbReference type="ARBA" id="ARBA00022777"/>
    </source>
</evidence>
<dbReference type="InterPro" id="IPR011009">
    <property type="entry name" value="Kinase-like_dom_sf"/>
</dbReference>
<dbReference type="PROSITE" id="PS51285">
    <property type="entry name" value="AGC_KINASE_CTER"/>
    <property type="match status" value="1"/>
</dbReference>
<dbReference type="InterPro" id="IPR045270">
    <property type="entry name" value="STKc_AGC"/>
</dbReference>
<accession>A0A8H7RXD7</accession>
<dbReference type="PROSITE" id="PS50011">
    <property type="entry name" value="PROTEIN_KINASE_DOM"/>
    <property type="match status" value="1"/>
</dbReference>
<evidence type="ECO:0000256" key="7">
    <source>
        <dbReference type="PROSITE-ProRule" id="PRU10141"/>
    </source>
</evidence>
<evidence type="ECO:0000256" key="2">
    <source>
        <dbReference type="ARBA" id="ARBA00022553"/>
    </source>
</evidence>
<dbReference type="GO" id="GO:0004674">
    <property type="term" value="F:protein serine/threonine kinase activity"/>
    <property type="evidence" value="ECO:0007669"/>
    <property type="project" value="UniProtKB-KW"/>
</dbReference>
<dbReference type="InterPro" id="IPR000961">
    <property type="entry name" value="AGC-kinase_C"/>
</dbReference>
<evidence type="ECO:0000256" key="6">
    <source>
        <dbReference type="ARBA" id="ARBA00022840"/>
    </source>
</evidence>
<dbReference type="Gene3D" id="1.10.510.10">
    <property type="entry name" value="Transferase(Phosphotransferase) domain 1"/>
    <property type="match status" value="1"/>
</dbReference>
<feature type="binding site" evidence="7">
    <location>
        <position position="102"/>
    </location>
    <ligand>
        <name>ATP</name>
        <dbReference type="ChEBI" id="CHEBI:30616"/>
    </ligand>
</feature>
<dbReference type="Pfam" id="PF00433">
    <property type="entry name" value="Pkinase_C"/>
    <property type="match status" value="1"/>
</dbReference>
<dbReference type="SMART" id="SM00220">
    <property type="entry name" value="S_TKc"/>
    <property type="match status" value="1"/>
</dbReference>
<evidence type="ECO:0000313" key="11">
    <source>
        <dbReference type="EMBL" id="KAG2217636.1"/>
    </source>
</evidence>
<reference evidence="11 12" key="1">
    <citation type="submission" date="2020-12" db="EMBL/GenBank/DDBJ databases">
        <title>Metabolic potential, ecology and presence of endohyphal bacteria is reflected in genomic diversity of Mucoromycotina.</title>
        <authorList>
            <person name="Muszewska A."/>
            <person name="Okrasinska A."/>
            <person name="Steczkiewicz K."/>
            <person name="Drgas O."/>
            <person name="Orlowska M."/>
            <person name="Perlinska-Lenart U."/>
            <person name="Aleksandrzak-Piekarczyk T."/>
            <person name="Szatraj K."/>
            <person name="Zielenkiewicz U."/>
            <person name="Pilsyk S."/>
            <person name="Malc E."/>
            <person name="Mieczkowski P."/>
            <person name="Kruszewska J.S."/>
            <person name="Biernat P."/>
            <person name="Pawlowska J."/>
        </authorList>
    </citation>
    <scope>NUCLEOTIDE SEQUENCE [LARGE SCALE GENOMIC DNA]</scope>
    <source>
        <strain evidence="11 12">CBS 142.35</strain>
    </source>
</reference>
<feature type="domain" description="AGC-kinase C-terminal" evidence="10">
    <location>
        <begin position="327"/>
        <end position="399"/>
    </location>
</feature>
<dbReference type="InterPro" id="IPR000719">
    <property type="entry name" value="Prot_kinase_dom"/>
</dbReference>
<dbReference type="GO" id="GO:0005524">
    <property type="term" value="F:ATP binding"/>
    <property type="evidence" value="ECO:0007669"/>
    <property type="project" value="UniProtKB-UniRule"/>
</dbReference>
<evidence type="ECO:0000256" key="3">
    <source>
        <dbReference type="ARBA" id="ARBA00022679"/>
    </source>
</evidence>
<evidence type="ECO:0000313" key="12">
    <source>
        <dbReference type="Proteomes" id="UP000646827"/>
    </source>
</evidence>
<dbReference type="PANTHER" id="PTHR24351">
    <property type="entry name" value="RIBOSOMAL PROTEIN S6 KINASE"/>
    <property type="match status" value="1"/>
</dbReference>
<sequence>MIQFEEAILGLSNDVGALTISNQEEASDDDNVSTRSSITAVDTGSNDYKVKLDQQYVSSTVEPPCPKVGSDDFDRLCVLGRGAFGKVLLVKHRVSKTLYAMKTLKKASVVIHVNNIKTERQILEQVNHPFIVQLYYAFQTSAELHMILEYAVGGELFRFLDQEGMFSEPMTCFYAAELVLALSHLHSLGIVYRDLKPENCLLDQNGHILLTDFGLSKVSLDGKTNTICGTAEYMAPEVLAGLQYDYSVDWWSLGILIYDMLTGSPPFKGNNRQKTIDAIMSKKPTMPYYFTNEAKSLLTGLLRKNPHVRLGAQNKGSDAIRKHRFFRKIDWKLLVERGVDPPIIPVVTDPESAENFDTAFTNEPIIGSPPNALSGFPQQQQNNENHFRHFSYVDISVCS</sequence>
<dbReference type="SUPFAM" id="SSF56112">
    <property type="entry name" value="Protein kinase-like (PK-like)"/>
    <property type="match status" value="1"/>
</dbReference>
<protein>
    <submittedName>
        <fullName evidence="11">Uncharacterized protein</fullName>
    </submittedName>
</protein>
<dbReference type="Gene3D" id="3.30.200.20">
    <property type="entry name" value="Phosphorylase Kinase, domain 1"/>
    <property type="match status" value="1"/>
</dbReference>
<dbReference type="CDD" id="cd05123">
    <property type="entry name" value="STKc_AGC"/>
    <property type="match status" value="1"/>
</dbReference>
<proteinExistence type="inferred from homology"/>
<keyword evidence="1 8" id="KW-0723">Serine/threonine-protein kinase</keyword>
<keyword evidence="2" id="KW-0597">Phosphoprotein</keyword>
<dbReference type="InterPro" id="IPR008271">
    <property type="entry name" value="Ser/Thr_kinase_AS"/>
</dbReference>
<keyword evidence="4 7" id="KW-0547">Nucleotide-binding</keyword>
<dbReference type="PROSITE" id="PS00107">
    <property type="entry name" value="PROTEIN_KINASE_ATP"/>
    <property type="match status" value="1"/>
</dbReference>
<gene>
    <name evidence="11" type="ORF">INT45_004212</name>
</gene>
<evidence type="ECO:0000256" key="1">
    <source>
        <dbReference type="ARBA" id="ARBA00022527"/>
    </source>
</evidence>
<dbReference type="SMART" id="SM00133">
    <property type="entry name" value="S_TK_X"/>
    <property type="match status" value="1"/>
</dbReference>
<keyword evidence="3" id="KW-0808">Transferase</keyword>
<comment type="similarity">
    <text evidence="8">Belongs to the protein kinase superfamily.</text>
</comment>
<dbReference type="Pfam" id="PF00069">
    <property type="entry name" value="Pkinase"/>
    <property type="match status" value="1"/>
</dbReference>
<keyword evidence="6 7" id="KW-0067">ATP-binding</keyword>
<evidence type="ECO:0000256" key="8">
    <source>
        <dbReference type="RuleBase" id="RU000304"/>
    </source>
</evidence>
<name>A0A8H7RXD7_9FUNG</name>
<dbReference type="PROSITE" id="PS00108">
    <property type="entry name" value="PROTEIN_KINASE_ST"/>
    <property type="match status" value="1"/>
</dbReference>
<dbReference type="FunFam" id="1.10.510.10:FF:000048">
    <property type="entry name" value="Protein kinase C"/>
    <property type="match status" value="1"/>
</dbReference>
<comment type="caution">
    <text evidence="11">The sequence shown here is derived from an EMBL/GenBank/DDBJ whole genome shotgun (WGS) entry which is preliminary data.</text>
</comment>
<evidence type="ECO:0000259" key="9">
    <source>
        <dbReference type="PROSITE" id="PS50011"/>
    </source>
</evidence>
<dbReference type="InterPro" id="IPR017892">
    <property type="entry name" value="Pkinase_C"/>
</dbReference>
<evidence type="ECO:0000256" key="4">
    <source>
        <dbReference type="ARBA" id="ARBA00022741"/>
    </source>
</evidence>
<dbReference type="EMBL" id="JAEPRB010000283">
    <property type="protein sequence ID" value="KAG2217636.1"/>
    <property type="molecule type" value="Genomic_DNA"/>
</dbReference>
<dbReference type="FunFam" id="3.30.200.20:FF:000042">
    <property type="entry name" value="Aurora kinase A"/>
    <property type="match status" value="1"/>
</dbReference>
<keyword evidence="12" id="KW-1185">Reference proteome</keyword>
<dbReference type="AlphaFoldDB" id="A0A8H7RXD7"/>
<dbReference type="InterPro" id="IPR017441">
    <property type="entry name" value="Protein_kinase_ATP_BS"/>
</dbReference>
<keyword evidence="5" id="KW-0418">Kinase</keyword>